<proteinExistence type="predicted"/>
<evidence type="ECO:0000256" key="1">
    <source>
        <dbReference type="SAM" id="MobiDB-lite"/>
    </source>
</evidence>
<gene>
    <name evidence="2" type="ORF">PVAP13_1NG251457</name>
</gene>
<name>A0A8T0WXX0_PANVG</name>
<sequence length="63" mass="6848">METVSAHAPRRRNRGNGCWERFIVSSPTFSIRCRPWPNSGVARATRPGPAPAPTMQLASSVVA</sequence>
<organism evidence="2 3">
    <name type="scientific">Panicum virgatum</name>
    <name type="common">Blackwell switchgrass</name>
    <dbReference type="NCBI Taxonomy" id="38727"/>
    <lineage>
        <taxon>Eukaryota</taxon>
        <taxon>Viridiplantae</taxon>
        <taxon>Streptophyta</taxon>
        <taxon>Embryophyta</taxon>
        <taxon>Tracheophyta</taxon>
        <taxon>Spermatophyta</taxon>
        <taxon>Magnoliopsida</taxon>
        <taxon>Liliopsida</taxon>
        <taxon>Poales</taxon>
        <taxon>Poaceae</taxon>
        <taxon>PACMAD clade</taxon>
        <taxon>Panicoideae</taxon>
        <taxon>Panicodae</taxon>
        <taxon>Paniceae</taxon>
        <taxon>Panicinae</taxon>
        <taxon>Panicum</taxon>
        <taxon>Panicum sect. Hiantes</taxon>
    </lineage>
</organism>
<dbReference type="AlphaFoldDB" id="A0A8T0WXX0"/>
<dbReference type="Proteomes" id="UP000823388">
    <property type="component" value="Chromosome 1N"/>
</dbReference>
<keyword evidence="3" id="KW-1185">Reference proteome</keyword>
<accession>A0A8T0WXX0</accession>
<evidence type="ECO:0000313" key="2">
    <source>
        <dbReference type="EMBL" id="KAG2651197.1"/>
    </source>
</evidence>
<evidence type="ECO:0000313" key="3">
    <source>
        <dbReference type="Proteomes" id="UP000823388"/>
    </source>
</evidence>
<protein>
    <submittedName>
        <fullName evidence="2">Uncharacterized protein</fullName>
    </submittedName>
</protein>
<comment type="caution">
    <text evidence="2">The sequence shown here is derived from an EMBL/GenBank/DDBJ whole genome shotgun (WGS) entry which is preliminary data.</text>
</comment>
<feature type="region of interest" description="Disordered" evidence="1">
    <location>
        <begin position="40"/>
        <end position="63"/>
    </location>
</feature>
<reference evidence="2" key="1">
    <citation type="submission" date="2020-05" db="EMBL/GenBank/DDBJ databases">
        <title>WGS assembly of Panicum virgatum.</title>
        <authorList>
            <person name="Lovell J.T."/>
            <person name="Jenkins J."/>
            <person name="Shu S."/>
            <person name="Juenger T.E."/>
            <person name="Schmutz J."/>
        </authorList>
    </citation>
    <scope>NUCLEOTIDE SEQUENCE</scope>
    <source>
        <strain evidence="2">AP13</strain>
    </source>
</reference>
<dbReference type="EMBL" id="CM029038">
    <property type="protein sequence ID" value="KAG2651197.1"/>
    <property type="molecule type" value="Genomic_DNA"/>
</dbReference>